<keyword evidence="2" id="KW-1185">Reference proteome</keyword>
<protein>
    <submittedName>
        <fullName evidence="1">Uncharacterized protein</fullName>
    </submittedName>
</protein>
<reference evidence="1 2" key="1">
    <citation type="submission" date="2017-12" db="EMBL/GenBank/DDBJ databases">
        <title>Hemimetabolous genomes reveal molecular basis of termite eusociality.</title>
        <authorList>
            <person name="Harrison M.C."/>
            <person name="Jongepier E."/>
            <person name="Robertson H.M."/>
            <person name="Arning N."/>
            <person name="Bitard-Feildel T."/>
            <person name="Chao H."/>
            <person name="Childers C.P."/>
            <person name="Dinh H."/>
            <person name="Doddapaneni H."/>
            <person name="Dugan S."/>
            <person name="Gowin J."/>
            <person name="Greiner C."/>
            <person name="Han Y."/>
            <person name="Hu H."/>
            <person name="Hughes D.S.T."/>
            <person name="Huylmans A.-K."/>
            <person name="Kemena C."/>
            <person name="Kremer L.P.M."/>
            <person name="Lee S.L."/>
            <person name="Lopez-Ezquerra A."/>
            <person name="Mallet L."/>
            <person name="Monroy-Kuhn J.M."/>
            <person name="Moser A."/>
            <person name="Murali S.C."/>
            <person name="Muzny D.M."/>
            <person name="Otani S."/>
            <person name="Piulachs M.-D."/>
            <person name="Poelchau M."/>
            <person name="Qu J."/>
            <person name="Schaub F."/>
            <person name="Wada-Katsumata A."/>
            <person name="Worley K.C."/>
            <person name="Xie Q."/>
            <person name="Ylla G."/>
            <person name="Poulsen M."/>
            <person name="Gibbs R.A."/>
            <person name="Schal C."/>
            <person name="Richards S."/>
            <person name="Belles X."/>
            <person name="Korb J."/>
            <person name="Bornberg-Bauer E."/>
        </authorList>
    </citation>
    <scope>NUCLEOTIDE SEQUENCE [LARGE SCALE GENOMIC DNA]</scope>
    <source>
        <tissue evidence="1">Whole body</tissue>
    </source>
</reference>
<dbReference type="Proteomes" id="UP000235965">
    <property type="component" value="Unassembled WGS sequence"/>
</dbReference>
<gene>
    <name evidence="1" type="ORF">B7P43_G05962</name>
</gene>
<dbReference type="InParanoid" id="A0A2J7PZS1"/>
<sequence>MYVAFHFDSFEKRRASQGDPDTQHTTTAQSTRLFSTTGTRRLVPSYGEMGLEALFALISVLLCLQEAIPQNLENSGDPVIAEARKCRHQHGLTDEEFEEIMRQASLPKEEPIDSRRDEMQEIVDAQTKCQKEHGITDETFIEIRNREMILEDESDESMKLKDGQLDVNAVMNIAKPLLDNIEQQGREVDEESLRSDIANCTDTSKWCADQLKRRDWINGAASDSLVVSDETDYFRIRLLPL</sequence>
<dbReference type="EMBL" id="NEVH01020332">
    <property type="protein sequence ID" value="PNF21837.1"/>
    <property type="molecule type" value="Genomic_DNA"/>
</dbReference>
<dbReference type="AlphaFoldDB" id="A0A2J7PZS1"/>
<organism evidence="1 2">
    <name type="scientific">Cryptotermes secundus</name>
    <dbReference type="NCBI Taxonomy" id="105785"/>
    <lineage>
        <taxon>Eukaryota</taxon>
        <taxon>Metazoa</taxon>
        <taxon>Ecdysozoa</taxon>
        <taxon>Arthropoda</taxon>
        <taxon>Hexapoda</taxon>
        <taxon>Insecta</taxon>
        <taxon>Pterygota</taxon>
        <taxon>Neoptera</taxon>
        <taxon>Polyneoptera</taxon>
        <taxon>Dictyoptera</taxon>
        <taxon>Blattodea</taxon>
        <taxon>Blattoidea</taxon>
        <taxon>Termitoidae</taxon>
        <taxon>Kalotermitidae</taxon>
        <taxon>Cryptotermitinae</taxon>
        <taxon>Cryptotermes</taxon>
    </lineage>
</organism>
<accession>A0A2J7PZS1</accession>
<proteinExistence type="predicted"/>
<comment type="caution">
    <text evidence="1">The sequence shown here is derived from an EMBL/GenBank/DDBJ whole genome shotgun (WGS) entry which is preliminary data.</text>
</comment>
<name>A0A2J7PZS1_9NEOP</name>
<dbReference type="OrthoDB" id="7665616at2759"/>
<evidence type="ECO:0000313" key="2">
    <source>
        <dbReference type="Proteomes" id="UP000235965"/>
    </source>
</evidence>
<evidence type="ECO:0000313" key="1">
    <source>
        <dbReference type="EMBL" id="PNF21837.1"/>
    </source>
</evidence>